<dbReference type="PATRIC" id="fig|504832.7.peg.387"/>
<dbReference type="InterPro" id="IPR001650">
    <property type="entry name" value="Helicase_C-like"/>
</dbReference>
<dbReference type="InterPro" id="IPR027417">
    <property type="entry name" value="P-loop_NTPase"/>
</dbReference>
<evidence type="ECO:0000313" key="3">
    <source>
        <dbReference type="EMBL" id="AEI05091.1"/>
    </source>
</evidence>
<dbReference type="OrthoDB" id="713315at2"/>
<keyword evidence="3" id="KW-0067">ATP-binding</keyword>
<dbReference type="SUPFAM" id="SSF52540">
    <property type="entry name" value="P-loop containing nucleoside triphosphate hydrolases"/>
    <property type="match status" value="1"/>
</dbReference>
<dbReference type="Pfam" id="PF00271">
    <property type="entry name" value="Helicase_C"/>
    <property type="match status" value="1"/>
</dbReference>
<evidence type="ECO:0000313" key="4">
    <source>
        <dbReference type="Proteomes" id="UP000007730"/>
    </source>
</evidence>
<reference evidence="3 4" key="1">
    <citation type="journal article" date="2011" name="J. Bacteriol.">
        <title>Complete genome sequences of the chemolithoautotrophic Oligotropha carboxidovorans strains OM4 and OM5.</title>
        <authorList>
            <person name="Volland S."/>
            <person name="Rachinger M."/>
            <person name="Strittmatter A."/>
            <person name="Daniel R."/>
            <person name="Gottschalk G."/>
            <person name="Meyer O."/>
        </authorList>
    </citation>
    <scope>NUCLEOTIDE SEQUENCE [LARGE SCALE GENOMIC DNA]</scope>
    <source>
        <strain evidence="4">ATCC 49405 / DSM 1227 / KCTC 32145 / OM5</strain>
    </source>
</reference>
<protein>
    <submittedName>
        <fullName evidence="3">Putative DNA helicase</fullName>
    </submittedName>
</protein>
<keyword evidence="3" id="KW-0347">Helicase</keyword>
<dbReference type="AlphaFoldDB" id="B6J9R4"/>
<organism evidence="3 4">
    <name type="scientific">Afipia carboxidovorans (strain ATCC 49405 / DSM 1227 / KCTC 32145 / OM5)</name>
    <name type="common">Oligotropha carboxidovorans</name>
    <dbReference type="NCBI Taxonomy" id="504832"/>
    <lineage>
        <taxon>Bacteria</taxon>
        <taxon>Pseudomonadati</taxon>
        <taxon>Pseudomonadota</taxon>
        <taxon>Alphaproteobacteria</taxon>
        <taxon>Hyphomicrobiales</taxon>
        <taxon>Nitrobacteraceae</taxon>
        <taxon>Afipia</taxon>
    </lineage>
</organism>
<keyword evidence="3" id="KW-0547">Nucleotide-binding</keyword>
<keyword evidence="3" id="KW-0378">Hydrolase</keyword>
<evidence type="ECO:0000256" key="1">
    <source>
        <dbReference type="SAM" id="MobiDB-lite"/>
    </source>
</evidence>
<evidence type="ECO:0000259" key="2">
    <source>
        <dbReference type="Pfam" id="PF00271"/>
    </source>
</evidence>
<dbReference type="eggNOG" id="COG1201">
    <property type="taxonomic scope" value="Bacteria"/>
</dbReference>
<dbReference type="HOGENOM" id="CLU_004880_1_0_5"/>
<dbReference type="GO" id="GO:0004386">
    <property type="term" value="F:helicase activity"/>
    <property type="evidence" value="ECO:0007669"/>
    <property type="project" value="UniProtKB-KW"/>
</dbReference>
<dbReference type="KEGG" id="oca:OCAR_4146"/>
<feature type="region of interest" description="Disordered" evidence="1">
    <location>
        <begin position="999"/>
        <end position="1030"/>
    </location>
</feature>
<accession>B6J9R4</accession>
<dbReference type="RefSeq" id="WP_012561327.1">
    <property type="nucleotide sequence ID" value="NC_011386.1"/>
</dbReference>
<dbReference type="Gene3D" id="3.40.50.300">
    <property type="entry name" value="P-loop containing nucleotide triphosphate hydrolases"/>
    <property type="match status" value="1"/>
</dbReference>
<dbReference type="STRING" id="504832.OCA5_c03650"/>
<dbReference type="Proteomes" id="UP000007730">
    <property type="component" value="Chromosome"/>
</dbReference>
<name>B6J9R4_AFIC5</name>
<proteinExistence type="predicted"/>
<dbReference type="EMBL" id="CP002826">
    <property type="protein sequence ID" value="AEI05091.1"/>
    <property type="molecule type" value="Genomic_DNA"/>
</dbReference>
<dbReference type="KEGG" id="ocg:OCA5_c03650"/>
<feature type="domain" description="Helicase C-terminal" evidence="2">
    <location>
        <begin position="795"/>
        <end position="868"/>
    </location>
</feature>
<gene>
    <name evidence="3" type="ordered locus">OCA5_c03650</name>
</gene>
<keyword evidence="4" id="KW-1185">Reference proteome</keyword>
<sequence>MSSFIDFRNEEDAKYAAAERFVCWLEQKAIKDARGDDLFASEVNPTGRFWLGRLGPKDEVTRLDGRADRLEPCAIGLRVRPKEFSGNFSVRVSCVLWLRDRATEGDHRWKWTKTNPIVSEIQVTIPEDSTEKIFGQETISASLSAASGQSLSGEVRIRRTTRSVPGVEITFVNSTTPADELVAVAEGRFFECSLTVQNLEREYFELDSLPDSFRYDRKVEAFGINCGIHVSGLEISTCDSLSRSRLRPSYWAGENACPDMEFTELAKNPLPTCNQLAAEFEKWAISSWSEEALSARASAEGWSAAMQQEASTAASDFNEELQRVKRGVETLESNSQLLYAFKLMNRAMKISARGKYSSWRPFQLAFLLSNIDCLVDPKKESEVVDIVWFATGGGKTETYLGLLITAALLDRIRGKLSGITAWSRFPLRLLSLQQTQRFANALAAAEIVRREETIEGDPFSLGFLVGGAATPNRILKENKRETDWDADRVEDLQNPFRLLDVCPFCRERSVSTNFDRRNWRLIHTCSTSGCESQGEPLPLFVIDDEIWRFLPTIVVGTLDKAANIARQPGMRGLVGSPWGICSRPGHGYTYAKRYNFPNGCLVPDCKGGNPSPLPIEANLYAPSFRLQDELHLLRDSLGAVDAHYEAILDGLQHELTGSKPKILASSATLAGYQKQTSVLYRRSARVFPQPAPREGAGFWAKDSELLMRRYIALAPRRLTVEFVVDRLIVTLQQAIRSLNNTPALVCEELNIDVRFASFLINIYGTNVIYGNTLQDLDAVVRSSETQYTGINPPPNIETLTGRTEFEDVRATLDRLEHPEENFDERIHLIAASSMMSHGVDIDRLNIMVMLAFPLGVSEFIQATARVGRRWPALVIVVPKMTRERDASLYRAFPEFVSQGDRFIDAIPITRKSRRVLERTIAGMELARLANIHEPNSTLPLTTPRNLNAYVRDNPDVLESDRQAISRNLELDEIDEFLLEEMALWFEGFRRNLREPTSDAKFVSDLSPTGQPMLSLRDVEEQAPVNGDNAS</sequence>